<keyword evidence="5" id="KW-0998">Cell outer membrane</keyword>
<keyword evidence="4" id="KW-0564">Palmitate</keyword>
<evidence type="ECO:0000256" key="4">
    <source>
        <dbReference type="ARBA" id="ARBA00023139"/>
    </source>
</evidence>
<evidence type="ECO:0000313" key="9">
    <source>
        <dbReference type="Proteomes" id="UP000018733"/>
    </source>
</evidence>
<accession>V8QXW0</accession>
<dbReference type="EMBL" id="AYXT01000001">
    <property type="protein sequence ID" value="ETF04746.1"/>
    <property type="molecule type" value="Genomic_DNA"/>
</dbReference>
<dbReference type="PROSITE" id="PS51257">
    <property type="entry name" value="PROKAR_LIPOPROTEIN"/>
    <property type="match status" value="1"/>
</dbReference>
<keyword evidence="3" id="KW-0472">Membrane</keyword>
<keyword evidence="6" id="KW-0449">Lipoprotein</keyword>
<dbReference type="STRING" id="1424334.W822_04890"/>
<dbReference type="InterPro" id="IPR032831">
    <property type="entry name" value="LptM_cons"/>
</dbReference>
<gene>
    <name evidence="8" type="ORF">W822_04890</name>
</gene>
<evidence type="ECO:0000313" key="8">
    <source>
        <dbReference type="EMBL" id="ETF04746.1"/>
    </source>
</evidence>
<evidence type="ECO:0000256" key="1">
    <source>
        <dbReference type="ARBA" id="ARBA00004459"/>
    </source>
</evidence>
<dbReference type="Proteomes" id="UP000018733">
    <property type="component" value="Unassembled WGS sequence"/>
</dbReference>
<evidence type="ECO:0000256" key="2">
    <source>
        <dbReference type="ARBA" id="ARBA00022729"/>
    </source>
</evidence>
<evidence type="ECO:0008006" key="10">
    <source>
        <dbReference type="Google" id="ProtNLM"/>
    </source>
</evidence>
<comment type="caution">
    <text evidence="8">The sequence shown here is derived from an EMBL/GenBank/DDBJ whole genome shotgun (WGS) entry which is preliminary data.</text>
</comment>
<dbReference type="NCBIfam" id="NF047847">
    <property type="entry name" value="SS_mature_LptM"/>
    <property type="match status" value="1"/>
</dbReference>
<feature type="compositionally biased region" description="Low complexity" evidence="7">
    <location>
        <begin position="81"/>
        <end position="91"/>
    </location>
</feature>
<evidence type="ECO:0000256" key="5">
    <source>
        <dbReference type="ARBA" id="ARBA00023237"/>
    </source>
</evidence>
<name>V8QXW0_9BURK</name>
<feature type="region of interest" description="Disordered" evidence="7">
    <location>
        <begin position="43"/>
        <end position="91"/>
    </location>
</feature>
<evidence type="ECO:0000256" key="6">
    <source>
        <dbReference type="ARBA" id="ARBA00023288"/>
    </source>
</evidence>
<dbReference type="RefSeq" id="WP_024004041.1">
    <property type="nucleotide sequence ID" value="NZ_KI650979.1"/>
</dbReference>
<evidence type="ECO:0000256" key="7">
    <source>
        <dbReference type="SAM" id="MobiDB-lite"/>
    </source>
</evidence>
<keyword evidence="9" id="KW-1185">Reference proteome</keyword>
<organism evidence="8 9">
    <name type="scientific">Advenella kashmirensis W13003</name>
    <dbReference type="NCBI Taxonomy" id="1424334"/>
    <lineage>
        <taxon>Bacteria</taxon>
        <taxon>Pseudomonadati</taxon>
        <taxon>Pseudomonadota</taxon>
        <taxon>Betaproteobacteria</taxon>
        <taxon>Burkholderiales</taxon>
        <taxon>Alcaligenaceae</taxon>
    </lineage>
</organism>
<dbReference type="AlphaFoldDB" id="V8QXW0"/>
<comment type="subcellular location">
    <subcellularLocation>
        <location evidence="1">Cell outer membrane</location>
        <topology evidence="1">Lipid-anchor</topology>
    </subcellularLocation>
</comment>
<dbReference type="PATRIC" id="fig|1424334.3.peg.991"/>
<dbReference type="HOGENOM" id="CLU_2420435_0_0_4"/>
<dbReference type="OrthoDB" id="8637532at2"/>
<evidence type="ECO:0000256" key="3">
    <source>
        <dbReference type="ARBA" id="ARBA00023136"/>
    </source>
</evidence>
<proteinExistence type="predicted"/>
<sequence>MSAPSIKRRVAFIVTLLVGSVGLSACGYKAPLYIPTPEQQQKLQEREARIQARKAKAAADKKAQKAASDNARASQNPPVPVSDSSDPAIPQ</sequence>
<keyword evidence="2" id="KW-0732">Signal</keyword>
<reference evidence="8 9" key="1">
    <citation type="journal article" date="2014" name="Genome Announc.">
        <title>Draft Genome Sequence of Advenella kashmirensis Strain W13003, a Polycyclic Aromatic Hydrocarbon-Degrading Bacterium.</title>
        <authorList>
            <person name="Wang X."/>
            <person name="Jin D."/>
            <person name="Zhou L."/>
            <person name="Wu L."/>
            <person name="An W."/>
            <person name="Zhao L."/>
        </authorList>
    </citation>
    <scope>NUCLEOTIDE SEQUENCE [LARGE SCALE GENOMIC DNA]</scope>
    <source>
        <strain evidence="8 9">W13003</strain>
    </source>
</reference>
<protein>
    <recommendedName>
        <fullName evidence="10">Lipoprotein</fullName>
    </recommendedName>
</protein>